<dbReference type="PANTHER" id="PTHR42844">
    <property type="entry name" value="DIHYDRONEOPTERIN ALDOLASE 1-RELATED"/>
    <property type="match status" value="1"/>
</dbReference>
<dbReference type="EMBL" id="JADEVV010000003">
    <property type="protein sequence ID" value="MBE9252536.1"/>
    <property type="molecule type" value="Genomic_DNA"/>
</dbReference>
<dbReference type="PANTHER" id="PTHR42844:SF1">
    <property type="entry name" value="DIHYDRONEOPTERIN ALDOLASE 1-RELATED"/>
    <property type="match status" value="1"/>
</dbReference>
<protein>
    <recommendedName>
        <fullName evidence="6">7,8-dihydroneopterin aldolase</fullName>
        <ecNumber evidence="6">4.1.2.25</ecNumber>
    </recommendedName>
</protein>
<evidence type="ECO:0000313" key="8">
    <source>
        <dbReference type="EMBL" id="MBE9252536.1"/>
    </source>
</evidence>
<dbReference type="RefSeq" id="WP_190598323.1">
    <property type="nucleotide sequence ID" value="NZ_JADEVV010000003.1"/>
</dbReference>
<evidence type="ECO:0000256" key="3">
    <source>
        <dbReference type="ARBA" id="ARBA00005708"/>
    </source>
</evidence>
<evidence type="ECO:0000256" key="4">
    <source>
        <dbReference type="ARBA" id="ARBA00022909"/>
    </source>
</evidence>
<dbReference type="InterPro" id="IPR043133">
    <property type="entry name" value="GTP-CH-I_C/QueF"/>
</dbReference>
<dbReference type="EC" id="4.1.2.25" evidence="6"/>
<keyword evidence="9" id="KW-1185">Reference proteome</keyword>
<feature type="domain" description="Dihydroneopterin aldolase/epimerase" evidence="7">
    <location>
        <begin position="4"/>
        <end position="116"/>
    </location>
</feature>
<comment type="caution">
    <text evidence="8">The sequence shown here is derived from an EMBL/GenBank/DDBJ whole genome shotgun (WGS) entry which is preliminary data.</text>
</comment>
<evidence type="ECO:0000256" key="6">
    <source>
        <dbReference type="RuleBase" id="RU362079"/>
    </source>
</evidence>
<evidence type="ECO:0000259" key="7">
    <source>
        <dbReference type="SMART" id="SM00905"/>
    </source>
</evidence>
<dbReference type="NCBIfam" id="TIGR00526">
    <property type="entry name" value="folB_dom"/>
    <property type="match status" value="1"/>
</dbReference>
<dbReference type="NCBIfam" id="TIGR00525">
    <property type="entry name" value="folB"/>
    <property type="match status" value="1"/>
</dbReference>
<reference evidence="8 9" key="1">
    <citation type="submission" date="2020-10" db="EMBL/GenBank/DDBJ databases">
        <authorList>
            <person name="Castelo-Branco R."/>
            <person name="Eusebio N."/>
            <person name="Adriana R."/>
            <person name="Vieira A."/>
            <person name="Brugerolle De Fraissinette N."/>
            <person name="Rezende De Castro R."/>
            <person name="Schneider M.P."/>
            <person name="Vasconcelos V."/>
            <person name="Leao P.N."/>
        </authorList>
    </citation>
    <scope>NUCLEOTIDE SEQUENCE [LARGE SCALE GENOMIC DNA]</scope>
    <source>
        <strain evidence="8 9">LEGE 00031</strain>
    </source>
</reference>
<dbReference type="CDD" id="cd00534">
    <property type="entry name" value="DHNA_DHNTPE"/>
    <property type="match status" value="1"/>
</dbReference>
<sequence length="118" mass="13146">MDTLNVKGIRAYGYTGYFDAEQFLGQWFEVDLTIWIDLAKAGQSDDLNDTLNYADAVAIVQKLIRESKFKMIEKLAEAIADAILGTGKTQQVKVALTKCQAPIPDFDGDVTLEILRSR</sequence>
<dbReference type="InterPro" id="IPR006157">
    <property type="entry name" value="FolB_dom"/>
</dbReference>
<organism evidence="8 9">
    <name type="scientific">Synechocystis salina LEGE 00031</name>
    <dbReference type="NCBI Taxonomy" id="1828736"/>
    <lineage>
        <taxon>Bacteria</taxon>
        <taxon>Bacillati</taxon>
        <taxon>Cyanobacteriota</taxon>
        <taxon>Cyanophyceae</taxon>
        <taxon>Synechococcales</taxon>
        <taxon>Merismopediaceae</taxon>
        <taxon>Synechocystis</taxon>
    </lineage>
</organism>
<comment type="function">
    <text evidence="6">Catalyzes the conversion of 7,8-dihydroneopterin to 6-hydroxymethyl-7,8-dihydropterin.</text>
</comment>
<evidence type="ECO:0000256" key="1">
    <source>
        <dbReference type="ARBA" id="ARBA00001353"/>
    </source>
</evidence>
<dbReference type="InterPro" id="IPR006156">
    <property type="entry name" value="Dihydroneopterin_aldolase"/>
</dbReference>
<dbReference type="GO" id="GO:0004150">
    <property type="term" value="F:dihydroneopterin aldolase activity"/>
    <property type="evidence" value="ECO:0007669"/>
    <property type="project" value="UniProtKB-EC"/>
</dbReference>
<accession>A0ABR9VN90</accession>
<keyword evidence="5 6" id="KW-0456">Lyase</keyword>
<gene>
    <name evidence="8" type="primary">folB</name>
    <name evidence="8" type="ORF">IQ217_01450</name>
</gene>
<comment type="pathway">
    <text evidence="2 6">Cofactor biosynthesis; tetrahydrofolate biosynthesis; 2-amino-4-hydroxy-6-hydroxymethyl-7,8-dihydropteridine diphosphate from 7,8-dihydroneopterin triphosphate: step 3/4.</text>
</comment>
<dbReference type="SUPFAM" id="SSF55620">
    <property type="entry name" value="Tetrahydrobiopterin biosynthesis enzymes-like"/>
    <property type="match status" value="1"/>
</dbReference>
<keyword evidence="4 6" id="KW-0289">Folate biosynthesis</keyword>
<proteinExistence type="inferred from homology"/>
<evidence type="ECO:0000256" key="2">
    <source>
        <dbReference type="ARBA" id="ARBA00005013"/>
    </source>
</evidence>
<comment type="catalytic activity">
    <reaction evidence="1 6">
        <text>7,8-dihydroneopterin = 6-hydroxymethyl-7,8-dihydropterin + glycolaldehyde</text>
        <dbReference type="Rhea" id="RHEA:10540"/>
        <dbReference type="ChEBI" id="CHEBI:17001"/>
        <dbReference type="ChEBI" id="CHEBI:17071"/>
        <dbReference type="ChEBI" id="CHEBI:44841"/>
        <dbReference type="EC" id="4.1.2.25"/>
    </reaction>
</comment>
<evidence type="ECO:0000256" key="5">
    <source>
        <dbReference type="ARBA" id="ARBA00023239"/>
    </source>
</evidence>
<name>A0ABR9VN90_9SYNC</name>
<dbReference type="Proteomes" id="UP000658720">
    <property type="component" value="Unassembled WGS sequence"/>
</dbReference>
<evidence type="ECO:0000313" key="9">
    <source>
        <dbReference type="Proteomes" id="UP000658720"/>
    </source>
</evidence>
<comment type="similarity">
    <text evidence="3 6">Belongs to the DHNA family.</text>
</comment>
<dbReference type="Gene3D" id="3.30.1130.10">
    <property type="match status" value="1"/>
</dbReference>
<dbReference type="SMART" id="SM00905">
    <property type="entry name" value="FolB"/>
    <property type="match status" value="1"/>
</dbReference>
<dbReference type="Pfam" id="PF02152">
    <property type="entry name" value="FolB"/>
    <property type="match status" value="1"/>
</dbReference>